<accession>A0A382TVC1</accession>
<evidence type="ECO:0000313" key="1">
    <source>
        <dbReference type="EMBL" id="SVD25953.1"/>
    </source>
</evidence>
<dbReference type="SUPFAM" id="SSF53448">
    <property type="entry name" value="Nucleotide-diphospho-sugar transferases"/>
    <property type="match status" value="1"/>
</dbReference>
<proteinExistence type="predicted"/>
<reference evidence="1" key="1">
    <citation type="submission" date="2018-05" db="EMBL/GenBank/DDBJ databases">
        <authorList>
            <person name="Lanie J.A."/>
            <person name="Ng W.-L."/>
            <person name="Kazmierczak K.M."/>
            <person name="Andrzejewski T.M."/>
            <person name="Davidsen T.M."/>
            <person name="Wayne K.J."/>
            <person name="Tettelin H."/>
            <person name="Glass J.I."/>
            <person name="Rusch D."/>
            <person name="Podicherti R."/>
            <person name="Tsui H.-C.T."/>
            <person name="Winkler M.E."/>
        </authorList>
    </citation>
    <scope>NUCLEOTIDE SEQUENCE</scope>
</reference>
<name>A0A382TVC1_9ZZZZ</name>
<organism evidence="1">
    <name type="scientific">marine metagenome</name>
    <dbReference type="NCBI Taxonomy" id="408172"/>
    <lineage>
        <taxon>unclassified sequences</taxon>
        <taxon>metagenomes</taxon>
        <taxon>ecological metagenomes</taxon>
    </lineage>
</organism>
<dbReference type="InterPro" id="IPR029044">
    <property type="entry name" value="Nucleotide-diphossugar_trans"/>
</dbReference>
<gene>
    <name evidence="1" type="ORF">METZ01_LOCUS378807</name>
</gene>
<dbReference type="EMBL" id="UINC01139420">
    <property type="protein sequence ID" value="SVD25953.1"/>
    <property type="molecule type" value="Genomic_DNA"/>
</dbReference>
<protein>
    <recommendedName>
        <fullName evidence="2">Nucleotidyl transferase domain-containing protein</fullName>
    </recommendedName>
</protein>
<sequence length="22" mass="2680">MQRKDRYIIIMAGGRGERFWPV</sequence>
<feature type="non-terminal residue" evidence="1">
    <location>
        <position position="22"/>
    </location>
</feature>
<dbReference type="AlphaFoldDB" id="A0A382TVC1"/>
<evidence type="ECO:0008006" key="2">
    <source>
        <dbReference type="Google" id="ProtNLM"/>
    </source>
</evidence>